<accession>A0A4P8WNM7</accession>
<dbReference type="AlphaFoldDB" id="A0A4P8WNM7"/>
<geneLocation type="plasmid" evidence="3">
    <name>pnve414</name>
</geneLocation>
<name>A0A4P8WNM7_9EURY</name>
<dbReference type="InterPro" id="IPR014729">
    <property type="entry name" value="Rossmann-like_a/b/a_fold"/>
</dbReference>
<dbReference type="InterPro" id="IPR006016">
    <property type="entry name" value="UspA"/>
</dbReference>
<dbReference type="KEGG" id="nvr:FEJ81_22725"/>
<dbReference type="SUPFAM" id="SSF52402">
    <property type="entry name" value="Adenine nucleotide alpha hydrolases-like"/>
    <property type="match status" value="1"/>
</dbReference>
<protein>
    <submittedName>
        <fullName evidence="2">Universal stress protein</fullName>
    </submittedName>
</protein>
<dbReference type="Gene3D" id="3.40.50.620">
    <property type="entry name" value="HUPs"/>
    <property type="match status" value="1"/>
</dbReference>
<dbReference type="CDD" id="cd00293">
    <property type="entry name" value="USP-like"/>
    <property type="match status" value="1"/>
</dbReference>
<dbReference type="EMBL" id="CP040332">
    <property type="protein sequence ID" value="QCS45074.1"/>
    <property type="molecule type" value="Genomic_DNA"/>
</dbReference>
<proteinExistence type="predicted"/>
<dbReference type="GeneID" id="40268151"/>
<evidence type="ECO:0000259" key="1">
    <source>
        <dbReference type="Pfam" id="PF00582"/>
    </source>
</evidence>
<dbReference type="Pfam" id="PF00582">
    <property type="entry name" value="Usp"/>
    <property type="match status" value="1"/>
</dbReference>
<feature type="domain" description="UspA" evidence="1">
    <location>
        <begin position="3"/>
        <end position="146"/>
    </location>
</feature>
<reference evidence="3" key="1">
    <citation type="submission" date="2019-05" db="EMBL/GenBank/DDBJ databases">
        <title>Genome sequence and methylation pattern of the halophilic Archaeon Natrinema versiforme BOL5-4.</title>
        <authorList>
            <person name="DasSarma P."/>
            <person name="Anton B.P."/>
            <person name="DasSarma S.L."/>
            <person name="Martinez F.L."/>
            <person name="Guzman D."/>
            <person name="Roberts R.J."/>
            <person name="DasSarma S."/>
        </authorList>
    </citation>
    <scope>NUCLEOTIDE SEQUENCE [LARGE SCALE GENOMIC DNA]</scope>
    <source>
        <strain evidence="3">BOL5-4</strain>
        <plasmid evidence="3">pnve414</plasmid>
    </source>
</reference>
<dbReference type="RefSeq" id="WP_138247461.1">
    <property type="nucleotide sequence ID" value="NZ_CP040332.1"/>
</dbReference>
<evidence type="ECO:0000313" key="2">
    <source>
        <dbReference type="EMBL" id="QCS45074.1"/>
    </source>
</evidence>
<dbReference type="Proteomes" id="UP000302218">
    <property type="component" value="Plasmid pNVE414"/>
</dbReference>
<dbReference type="OrthoDB" id="169922at2157"/>
<organism evidence="2 3">
    <name type="scientific">Natrinema versiforme</name>
    <dbReference type="NCBI Taxonomy" id="88724"/>
    <lineage>
        <taxon>Archaea</taxon>
        <taxon>Methanobacteriati</taxon>
        <taxon>Methanobacteriota</taxon>
        <taxon>Stenosarchaea group</taxon>
        <taxon>Halobacteria</taxon>
        <taxon>Halobacteriales</taxon>
        <taxon>Natrialbaceae</taxon>
        <taxon>Natrinema</taxon>
    </lineage>
</organism>
<keyword evidence="2" id="KW-0614">Plasmid</keyword>
<sequence length="148" mass="15878">MEQALVVVDPTEAAKELAHEAGSLIEGVDATAVLIHATTHDEYAARKQAMSTIASSPSEYTTDDAREGAAQFAQDIADEVLSEFKIQYETAGYVGKKGDVVLQAAEEYDCDHIFLPGRKRSPTGKALFGDATQKVLLDYDGPVTVVTN</sequence>
<evidence type="ECO:0000313" key="3">
    <source>
        <dbReference type="Proteomes" id="UP000302218"/>
    </source>
</evidence>
<gene>
    <name evidence="2" type="ORF">FEJ81_22725</name>
</gene>